<dbReference type="EMBL" id="UGPB01000001">
    <property type="protein sequence ID" value="STY28808.1"/>
    <property type="molecule type" value="Genomic_DNA"/>
</dbReference>
<evidence type="ECO:0000313" key="2">
    <source>
        <dbReference type="Proteomes" id="UP000255297"/>
    </source>
</evidence>
<name>A0A378LSH0_9GAMM</name>
<dbReference type="RefSeq" id="WP_031567697.1">
    <property type="nucleotide sequence ID" value="NZ_CAAAIS010000007.1"/>
</dbReference>
<organism evidence="1 2">
    <name type="scientific">Legionella wadsworthii</name>
    <dbReference type="NCBI Taxonomy" id="28088"/>
    <lineage>
        <taxon>Bacteria</taxon>
        <taxon>Pseudomonadati</taxon>
        <taxon>Pseudomonadota</taxon>
        <taxon>Gammaproteobacteria</taxon>
        <taxon>Legionellales</taxon>
        <taxon>Legionellaceae</taxon>
        <taxon>Legionella</taxon>
    </lineage>
</organism>
<dbReference type="Proteomes" id="UP000255297">
    <property type="component" value="Unassembled WGS sequence"/>
</dbReference>
<dbReference type="AlphaFoldDB" id="A0A378LSH0"/>
<accession>A0A378LSH0</accession>
<evidence type="ECO:0000313" key="1">
    <source>
        <dbReference type="EMBL" id="STY28808.1"/>
    </source>
</evidence>
<dbReference type="OrthoDB" id="5643676at2"/>
<reference evidence="1 2" key="1">
    <citation type="submission" date="2018-06" db="EMBL/GenBank/DDBJ databases">
        <authorList>
            <consortium name="Pathogen Informatics"/>
            <person name="Doyle S."/>
        </authorList>
    </citation>
    <scope>NUCLEOTIDE SEQUENCE [LARGE SCALE GENOMIC DNA]</scope>
    <source>
        <strain evidence="1 2">NCTC11532</strain>
    </source>
</reference>
<sequence length="247" mass="28475">MSKEEIIEAASKSGFNLVKDVLDKRSYHTTIGKCIKFNNTDIQPDIISAQWKGRHLLGECKGSTPESSLILIREANNPSNLFNDHGLVIENTNNRLVQFHAEGWGAFQTFTGDFYYYNDNKKEYKKYSKSDSENNFFKAQNQITKAISAFSSEINSNTEQNYITPFIVTNSKIWVVDFNSIKTEAKAYKWVLHETLTASVLKLEQNGKEIYKYSLPIINIEYFDDFVECHTRFNSNFWQISLPNGEI</sequence>
<gene>
    <name evidence="1" type="ORF">NCTC11532_00985</name>
</gene>
<proteinExistence type="predicted"/>
<protein>
    <submittedName>
        <fullName evidence="1">Uncharacterized protein</fullName>
    </submittedName>
</protein>
<keyword evidence="2" id="KW-1185">Reference proteome</keyword>